<dbReference type="Proteomes" id="UP001597267">
    <property type="component" value="Unassembled WGS sequence"/>
</dbReference>
<evidence type="ECO:0000313" key="3">
    <source>
        <dbReference type="Proteomes" id="UP001597267"/>
    </source>
</evidence>
<feature type="domain" description="SprT-like" evidence="1">
    <location>
        <begin position="4"/>
        <end position="146"/>
    </location>
</feature>
<sequence>MTDEDLTQLVQQVSQQYFQKPFLHQAVFNNRLQTTGGRYHLQDHHIDINPKLLQYYDQTVLVGVIKHELCHYHLHLLGLPYQHRSVQFKQLLSEVKGLVYTPPMPKKGQKLVVYQCQRCLTPYYRQRRLNPERYRCRKCGGQLVFLKVIQKIN</sequence>
<evidence type="ECO:0000259" key="1">
    <source>
        <dbReference type="SMART" id="SM00731"/>
    </source>
</evidence>
<dbReference type="Pfam" id="PF10263">
    <property type="entry name" value="SprT-like"/>
    <property type="match status" value="1"/>
</dbReference>
<dbReference type="NCBIfam" id="NF003339">
    <property type="entry name" value="PRK04351.1"/>
    <property type="match status" value="1"/>
</dbReference>
<reference evidence="3" key="1">
    <citation type="journal article" date="2019" name="Int. J. Syst. Evol. Microbiol.">
        <title>The Global Catalogue of Microorganisms (GCM) 10K type strain sequencing project: providing services to taxonomists for standard genome sequencing and annotation.</title>
        <authorList>
            <consortium name="The Broad Institute Genomics Platform"/>
            <consortium name="The Broad Institute Genome Sequencing Center for Infectious Disease"/>
            <person name="Wu L."/>
            <person name="Ma J."/>
        </authorList>
    </citation>
    <scope>NUCLEOTIDE SEQUENCE [LARGE SCALE GENOMIC DNA]</scope>
    <source>
        <strain evidence="3">CCM 8896</strain>
    </source>
</reference>
<accession>A0ABW4JB86</accession>
<evidence type="ECO:0000313" key="2">
    <source>
        <dbReference type="EMBL" id="MFD1672933.1"/>
    </source>
</evidence>
<keyword evidence="3" id="KW-1185">Reference proteome</keyword>
<dbReference type="Gene3D" id="3.30.2010.10">
    <property type="entry name" value="Metalloproteases ('zincins'), catalytic domain"/>
    <property type="match status" value="1"/>
</dbReference>
<dbReference type="InterPro" id="IPR006640">
    <property type="entry name" value="SprT-like_domain"/>
</dbReference>
<dbReference type="RefSeq" id="WP_125715944.1">
    <property type="nucleotide sequence ID" value="NZ_JBHTOP010000028.1"/>
</dbReference>
<comment type="caution">
    <text evidence="2">The sequence shown here is derived from an EMBL/GenBank/DDBJ whole genome shotgun (WGS) entry which is preliminary data.</text>
</comment>
<gene>
    <name evidence="2" type="ORF">ACFQ5M_12595</name>
</gene>
<proteinExistence type="predicted"/>
<dbReference type="SMART" id="SM00731">
    <property type="entry name" value="SprT"/>
    <property type="match status" value="1"/>
</dbReference>
<name>A0ABW4JB86_9LACO</name>
<organism evidence="2 3">
    <name type="scientific">Agrilactobacillus yilanensis</name>
    <dbReference type="NCBI Taxonomy" id="2485997"/>
    <lineage>
        <taxon>Bacteria</taxon>
        <taxon>Bacillati</taxon>
        <taxon>Bacillota</taxon>
        <taxon>Bacilli</taxon>
        <taxon>Lactobacillales</taxon>
        <taxon>Lactobacillaceae</taxon>
        <taxon>Agrilactobacillus</taxon>
    </lineage>
</organism>
<protein>
    <submittedName>
        <fullName evidence="2">SprT family protein</fullName>
    </submittedName>
</protein>
<dbReference type="EMBL" id="JBHTOP010000028">
    <property type="protein sequence ID" value="MFD1672933.1"/>
    <property type="molecule type" value="Genomic_DNA"/>
</dbReference>